<protein>
    <submittedName>
        <fullName evidence="1">Uncharacterized protein</fullName>
    </submittedName>
</protein>
<dbReference type="Proteomes" id="UP000694392">
    <property type="component" value="Unplaced"/>
</dbReference>
<reference evidence="1" key="2">
    <citation type="submission" date="2025-09" db="UniProtKB">
        <authorList>
            <consortium name="Ensembl"/>
        </authorList>
    </citation>
    <scope>IDENTIFICATION</scope>
</reference>
<sequence>MACSPLRRGCGGLGRSCFGWIPLPSEHGGVSPLPPLAPRGKLYVFDTELSLLLFGGELKLKPNRDPAAEVFPNVKGFDFSLLKMLLTDSDPNTNFGGETTAFVGVSEVLDTSEASTDTSVESTPWFRSVLSLVVSSNTATAILPHGDSFGVLAREERGVIRASLS</sequence>
<accession>A0A8D0G8K6</accession>
<keyword evidence="2" id="KW-1185">Reference proteome</keyword>
<dbReference type="Ensembl" id="ENSSPUT00000002390.1">
    <property type="protein sequence ID" value="ENSSPUP00000002255.1"/>
    <property type="gene ID" value="ENSSPUG00000001752.1"/>
</dbReference>
<proteinExistence type="predicted"/>
<dbReference type="GeneTree" id="ENSGT00910000148474"/>
<dbReference type="AlphaFoldDB" id="A0A8D0G8K6"/>
<reference evidence="1" key="1">
    <citation type="submission" date="2025-08" db="UniProtKB">
        <authorList>
            <consortium name="Ensembl"/>
        </authorList>
    </citation>
    <scope>IDENTIFICATION</scope>
</reference>
<name>A0A8D0G8K6_SPHPU</name>
<evidence type="ECO:0000313" key="2">
    <source>
        <dbReference type="Proteomes" id="UP000694392"/>
    </source>
</evidence>
<organism evidence="1 2">
    <name type="scientific">Sphenodon punctatus</name>
    <name type="common">Tuatara</name>
    <name type="synonym">Hatteria punctata</name>
    <dbReference type="NCBI Taxonomy" id="8508"/>
    <lineage>
        <taxon>Eukaryota</taxon>
        <taxon>Metazoa</taxon>
        <taxon>Chordata</taxon>
        <taxon>Craniata</taxon>
        <taxon>Vertebrata</taxon>
        <taxon>Euteleostomi</taxon>
        <taxon>Lepidosauria</taxon>
        <taxon>Sphenodontia</taxon>
        <taxon>Sphenodontidae</taxon>
        <taxon>Sphenodon</taxon>
    </lineage>
</organism>
<evidence type="ECO:0000313" key="1">
    <source>
        <dbReference type="Ensembl" id="ENSSPUP00000002255.1"/>
    </source>
</evidence>